<dbReference type="EMBL" id="LAZR01029938">
    <property type="protein sequence ID" value="KKL58109.1"/>
    <property type="molecule type" value="Genomic_DNA"/>
</dbReference>
<dbReference type="Gene3D" id="3.60.20.40">
    <property type="match status" value="1"/>
</dbReference>
<gene>
    <name evidence="1" type="ORF">LCGC14_2228710</name>
</gene>
<feature type="non-terminal residue" evidence="1">
    <location>
        <position position="1"/>
    </location>
</feature>
<reference evidence="1" key="1">
    <citation type="journal article" date="2015" name="Nature">
        <title>Complex archaea that bridge the gap between prokaryotes and eukaryotes.</title>
        <authorList>
            <person name="Spang A."/>
            <person name="Saw J.H."/>
            <person name="Jorgensen S.L."/>
            <person name="Zaremba-Niedzwiedzka K."/>
            <person name="Martijn J."/>
            <person name="Lind A.E."/>
            <person name="van Eijk R."/>
            <person name="Schleper C."/>
            <person name="Guy L."/>
            <person name="Ettema T.J."/>
        </authorList>
    </citation>
    <scope>NUCLEOTIDE SEQUENCE</scope>
</reference>
<evidence type="ECO:0000313" key="1">
    <source>
        <dbReference type="EMBL" id="KKL58109.1"/>
    </source>
</evidence>
<accession>A0A0F9D904</accession>
<evidence type="ECO:0008006" key="2">
    <source>
        <dbReference type="Google" id="ProtNLM"/>
    </source>
</evidence>
<dbReference type="InterPro" id="IPR043137">
    <property type="entry name" value="GGT_ssub_C"/>
</dbReference>
<protein>
    <recommendedName>
        <fullName evidence="2">Gamma-glutamyltransferase</fullName>
    </recommendedName>
</protein>
<name>A0A0F9D904_9ZZZZ</name>
<sequence length="38" mass="4188">KISHEKYTKFGGAQLIYKLENGYLGASDPRKDGQAVGF</sequence>
<dbReference type="AlphaFoldDB" id="A0A0F9D904"/>
<organism evidence="1">
    <name type="scientific">marine sediment metagenome</name>
    <dbReference type="NCBI Taxonomy" id="412755"/>
    <lineage>
        <taxon>unclassified sequences</taxon>
        <taxon>metagenomes</taxon>
        <taxon>ecological metagenomes</taxon>
    </lineage>
</organism>
<comment type="caution">
    <text evidence="1">The sequence shown here is derived from an EMBL/GenBank/DDBJ whole genome shotgun (WGS) entry which is preliminary data.</text>
</comment>
<proteinExistence type="predicted"/>